<dbReference type="RefSeq" id="XP_045955331.1">
    <property type="nucleotide sequence ID" value="XM_046108934.1"/>
</dbReference>
<comment type="caution">
    <text evidence="2">The sequence shown here is derived from an EMBL/GenBank/DDBJ whole genome shotgun (WGS) entry which is preliminary data.</text>
</comment>
<evidence type="ECO:0000259" key="1">
    <source>
        <dbReference type="Pfam" id="PF06985"/>
    </source>
</evidence>
<dbReference type="InterPro" id="IPR010730">
    <property type="entry name" value="HET"/>
</dbReference>
<sequence length="688" mass="77982">MDYSYEPLPPINEVGQTPSFTRLMLLAPGIGDHPLECSLIVIDPANSPLQYEALSYVWGTERAPTPIRCGNGIIGITLNLERALKDLRVPHQTRPLWVDALCTNQKDLDERARQVAYMRQVYKHARRVVVWLGPLDGIRSRAIMRAQELCAFRAMLMETTFPDSNHVGESPSVTPEIEVILLDALNAESEHASAEALMQLFESDYFKRVWCIQEVVASRSAIAKSGDMEMDFYELLSIIKLILTKQIVDRRGPAFPPNTLQFWVTVLIQRDRSYYPNALKVENSLGKMLNVLMGIRDFQSTDPRDRLFAILGITDEGLQPVLANMEVMGRPNAKRLGMMHKAVAWVADKANSSRPGIDFGRNPALKPCYTKPAMEIYRNFTRYMVRKQPRLLDILSHVQHTKDPNGEPYPSWVPKFDTPRSVSYFPQQLYLAGVPYTGHYRYFAELHDCPLRGEAVEPNVLQLDGFIFDQVVAVTAPTNYTLHDDTPVENMWSQLFGVPLFPRSGLRYADGKEQADAAFFATLSAGAFGPALNLSDQIRKAGLEHERLESIEYLTQLGRNNIVRWLFQSRGYPVSTYQDLLPSGVSNFEQAMGDADSYHRGSWSMLLNRRLYRTRAGWLGLGPNAMRDGDILVVLYGGSLPFVLRPTGDDWLYIGDTYVHNSDLMNGHLVDRVRRGQRSHHPMTFRLV</sequence>
<reference evidence="2" key="1">
    <citation type="journal article" date="2021" name="Nat. Commun.">
        <title>Genetic determinants of endophytism in the Arabidopsis root mycobiome.</title>
        <authorList>
            <person name="Mesny F."/>
            <person name="Miyauchi S."/>
            <person name="Thiergart T."/>
            <person name="Pickel B."/>
            <person name="Atanasova L."/>
            <person name="Karlsson M."/>
            <person name="Huettel B."/>
            <person name="Barry K.W."/>
            <person name="Haridas S."/>
            <person name="Chen C."/>
            <person name="Bauer D."/>
            <person name="Andreopoulos W."/>
            <person name="Pangilinan J."/>
            <person name="LaButti K."/>
            <person name="Riley R."/>
            <person name="Lipzen A."/>
            <person name="Clum A."/>
            <person name="Drula E."/>
            <person name="Henrissat B."/>
            <person name="Kohler A."/>
            <person name="Grigoriev I.V."/>
            <person name="Martin F.M."/>
            <person name="Hacquard S."/>
        </authorList>
    </citation>
    <scope>NUCLEOTIDE SEQUENCE</scope>
    <source>
        <strain evidence="2">MPI-SDFR-AT-0073</strain>
    </source>
</reference>
<accession>A0A9P8UF75</accession>
<dbReference type="PANTHER" id="PTHR24148">
    <property type="entry name" value="ANKYRIN REPEAT DOMAIN-CONTAINING PROTEIN 39 HOMOLOG-RELATED"/>
    <property type="match status" value="1"/>
</dbReference>
<organism evidence="2 3">
    <name type="scientific">Truncatella angustata</name>
    <dbReference type="NCBI Taxonomy" id="152316"/>
    <lineage>
        <taxon>Eukaryota</taxon>
        <taxon>Fungi</taxon>
        <taxon>Dikarya</taxon>
        <taxon>Ascomycota</taxon>
        <taxon>Pezizomycotina</taxon>
        <taxon>Sordariomycetes</taxon>
        <taxon>Xylariomycetidae</taxon>
        <taxon>Amphisphaeriales</taxon>
        <taxon>Sporocadaceae</taxon>
        <taxon>Truncatella</taxon>
    </lineage>
</organism>
<protein>
    <submittedName>
        <fullName evidence="2">HET domain protein</fullName>
    </submittedName>
</protein>
<proteinExistence type="predicted"/>
<dbReference type="GeneID" id="70137825"/>
<dbReference type="EMBL" id="JAGPXC010000007">
    <property type="protein sequence ID" value="KAH6648824.1"/>
    <property type="molecule type" value="Genomic_DNA"/>
</dbReference>
<name>A0A9P8UF75_9PEZI</name>
<dbReference type="PANTHER" id="PTHR24148:SF64">
    <property type="entry name" value="HETEROKARYON INCOMPATIBILITY DOMAIN-CONTAINING PROTEIN"/>
    <property type="match status" value="1"/>
</dbReference>
<evidence type="ECO:0000313" key="3">
    <source>
        <dbReference type="Proteomes" id="UP000758603"/>
    </source>
</evidence>
<keyword evidence="3" id="KW-1185">Reference proteome</keyword>
<dbReference type="AlphaFoldDB" id="A0A9P8UF75"/>
<dbReference type="InterPro" id="IPR052895">
    <property type="entry name" value="HetReg/Transcr_Mod"/>
</dbReference>
<evidence type="ECO:0000313" key="2">
    <source>
        <dbReference type="EMBL" id="KAH6648824.1"/>
    </source>
</evidence>
<dbReference type="OrthoDB" id="2157530at2759"/>
<feature type="domain" description="Heterokaryon incompatibility" evidence="1">
    <location>
        <begin position="51"/>
        <end position="214"/>
    </location>
</feature>
<dbReference type="Pfam" id="PF06985">
    <property type="entry name" value="HET"/>
    <property type="match status" value="1"/>
</dbReference>
<gene>
    <name evidence="2" type="ORF">BKA67DRAFT_681924</name>
</gene>
<dbReference type="Proteomes" id="UP000758603">
    <property type="component" value="Unassembled WGS sequence"/>
</dbReference>
<dbReference type="Pfam" id="PF26639">
    <property type="entry name" value="Het-6_barrel"/>
    <property type="match status" value="1"/>
</dbReference>